<proteinExistence type="predicted"/>
<sequence>MMNSLLIGLRSYPDLHPRISSRASHEDFTPNFTQEGSSPQIKVVGIFQSRELVESRMMDIEVCVGFV</sequence>
<evidence type="ECO:0000313" key="1">
    <source>
        <dbReference type="EMBL" id="ONK80718.1"/>
    </source>
</evidence>
<reference evidence="2" key="1">
    <citation type="journal article" date="2017" name="Nat. Commun.">
        <title>The asparagus genome sheds light on the origin and evolution of a young Y chromosome.</title>
        <authorList>
            <person name="Harkess A."/>
            <person name="Zhou J."/>
            <person name="Xu C."/>
            <person name="Bowers J.E."/>
            <person name="Van der Hulst R."/>
            <person name="Ayyampalayam S."/>
            <person name="Mercati F."/>
            <person name="Riccardi P."/>
            <person name="McKain M.R."/>
            <person name="Kakrana A."/>
            <person name="Tang H."/>
            <person name="Ray J."/>
            <person name="Groenendijk J."/>
            <person name="Arikit S."/>
            <person name="Mathioni S.M."/>
            <person name="Nakano M."/>
            <person name="Shan H."/>
            <person name="Telgmann-Rauber A."/>
            <person name="Kanno A."/>
            <person name="Yue Z."/>
            <person name="Chen H."/>
            <person name="Li W."/>
            <person name="Chen Y."/>
            <person name="Xu X."/>
            <person name="Zhang Y."/>
            <person name="Luo S."/>
            <person name="Chen H."/>
            <person name="Gao J."/>
            <person name="Mao Z."/>
            <person name="Pires J.C."/>
            <person name="Luo M."/>
            <person name="Kudrna D."/>
            <person name="Wing R.A."/>
            <person name="Meyers B.C."/>
            <person name="Yi K."/>
            <person name="Kong H."/>
            <person name="Lavrijsen P."/>
            <person name="Sunseri F."/>
            <person name="Falavigna A."/>
            <person name="Ye Y."/>
            <person name="Leebens-Mack J.H."/>
            <person name="Chen G."/>
        </authorList>
    </citation>
    <scope>NUCLEOTIDE SEQUENCE [LARGE SCALE GENOMIC DNA]</scope>
    <source>
        <strain evidence="2">cv. DH0086</strain>
    </source>
</reference>
<dbReference type="EMBL" id="CM007381">
    <property type="protein sequence ID" value="ONK80718.1"/>
    <property type="molecule type" value="Genomic_DNA"/>
</dbReference>
<dbReference type="Proteomes" id="UP000243459">
    <property type="component" value="Chromosome 1"/>
</dbReference>
<keyword evidence="2" id="KW-1185">Reference proteome</keyword>
<name>A0A5P1FR73_ASPOF</name>
<evidence type="ECO:0000313" key="2">
    <source>
        <dbReference type="Proteomes" id="UP000243459"/>
    </source>
</evidence>
<protein>
    <submittedName>
        <fullName evidence="1">Uncharacterized protein</fullName>
    </submittedName>
</protein>
<gene>
    <name evidence="1" type="ORF">A4U43_C01F20970</name>
</gene>
<organism evidence="1 2">
    <name type="scientific">Asparagus officinalis</name>
    <name type="common">Garden asparagus</name>
    <dbReference type="NCBI Taxonomy" id="4686"/>
    <lineage>
        <taxon>Eukaryota</taxon>
        <taxon>Viridiplantae</taxon>
        <taxon>Streptophyta</taxon>
        <taxon>Embryophyta</taxon>
        <taxon>Tracheophyta</taxon>
        <taxon>Spermatophyta</taxon>
        <taxon>Magnoliopsida</taxon>
        <taxon>Liliopsida</taxon>
        <taxon>Asparagales</taxon>
        <taxon>Asparagaceae</taxon>
        <taxon>Asparagoideae</taxon>
        <taxon>Asparagus</taxon>
    </lineage>
</organism>
<dbReference type="Gramene" id="ONK80718">
    <property type="protein sequence ID" value="ONK80718"/>
    <property type="gene ID" value="A4U43_C01F20970"/>
</dbReference>
<accession>A0A5P1FR73</accession>
<dbReference type="AlphaFoldDB" id="A0A5P1FR73"/>